<feature type="transmembrane region" description="Helical" evidence="1">
    <location>
        <begin position="36"/>
        <end position="57"/>
    </location>
</feature>
<gene>
    <name evidence="3" type="ORF">EV675_5041</name>
</gene>
<protein>
    <submittedName>
        <fullName evidence="3">Tripartite tricarboxylate transporter TctB family protein</fullName>
    </submittedName>
</protein>
<dbReference type="AlphaFoldDB" id="A0A4Q7N8K6"/>
<evidence type="ECO:0000313" key="3">
    <source>
        <dbReference type="EMBL" id="RZS78393.1"/>
    </source>
</evidence>
<evidence type="ECO:0000313" key="4">
    <source>
        <dbReference type="Proteomes" id="UP000292445"/>
    </source>
</evidence>
<organism evidence="3 4">
    <name type="scientific">Pigmentiphaga kullae</name>
    <dbReference type="NCBI Taxonomy" id="151784"/>
    <lineage>
        <taxon>Bacteria</taxon>
        <taxon>Pseudomonadati</taxon>
        <taxon>Pseudomonadota</taxon>
        <taxon>Betaproteobacteria</taxon>
        <taxon>Burkholderiales</taxon>
        <taxon>Alcaligenaceae</taxon>
        <taxon>Pigmentiphaga</taxon>
    </lineage>
</organism>
<feature type="transmembrane region" description="Helical" evidence="1">
    <location>
        <begin position="69"/>
        <end position="90"/>
    </location>
</feature>
<sequence>MERVYAAVFLVLVGAGAVHLSIGYGIGDSLEPGSGYFPMILGVLLAVLGTAIAVREFRGRREAAAIGRWPVRPLACIIGGLVVFAVLLGGGGSSGFRGAGLVPAMFVLVFITGLANQQLSFRENLLLSALLTAISLVIFVALFGLAIPLWPWSY</sequence>
<proteinExistence type="predicted"/>
<comment type="caution">
    <text evidence="3">The sequence shown here is derived from an EMBL/GenBank/DDBJ whole genome shotgun (WGS) entry which is preliminary data.</text>
</comment>
<feature type="transmembrane region" description="Helical" evidence="1">
    <location>
        <begin position="127"/>
        <end position="150"/>
    </location>
</feature>
<feature type="domain" description="DUF1468" evidence="2">
    <location>
        <begin position="5"/>
        <end position="148"/>
    </location>
</feature>
<evidence type="ECO:0000259" key="2">
    <source>
        <dbReference type="Pfam" id="PF07331"/>
    </source>
</evidence>
<keyword evidence="1" id="KW-1133">Transmembrane helix</keyword>
<reference evidence="3 4" key="1">
    <citation type="submission" date="2019-02" db="EMBL/GenBank/DDBJ databases">
        <title>Genomic Encyclopedia of Type Strains, Phase IV (KMG-IV): sequencing the most valuable type-strain genomes for metagenomic binning, comparative biology and taxonomic classification.</title>
        <authorList>
            <person name="Goeker M."/>
        </authorList>
    </citation>
    <scope>NUCLEOTIDE SEQUENCE [LARGE SCALE GENOMIC DNA]</scope>
    <source>
        <strain evidence="3 4">K24</strain>
    </source>
</reference>
<keyword evidence="1" id="KW-0812">Transmembrane</keyword>
<dbReference type="RefSeq" id="WP_165404767.1">
    <property type="nucleotide sequence ID" value="NZ_SGXC01000003.1"/>
</dbReference>
<dbReference type="Pfam" id="PF07331">
    <property type="entry name" value="TctB"/>
    <property type="match status" value="1"/>
</dbReference>
<keyword evidence="1" id="KW-0472">Membrane</keyword>
<dbReference type="EMBL" id="SGXC01000003">
    <property type="protein sequence ID" value="RZS78393.1"/>
    <property type="molecule type" value="Genomic_DNA"/>
</dbReference>
<feature type="transmembrane region" description="Helical" evidence="1">
    <location>
        <begin position="96"/>
        <end position="115"/>
    </location>
</feature>
<keyword evidence="4" id="KW-1185">Reference proteome</keyword>
<accession>A0A4Q7N8K6</accession>
<name>A0A4Q7N8K6_9BURK</name>
<dbReference type="InterPro" id="IPR009936">
    <property type="entry name" value="DUF1468"/>
</dbReference>
<dbReference type="Proteomes" id="UP000292445">
    <property type="component" value="Unassembled WGS sequence"/>
</dbReference>
<evidence type="ECO:0000256" key="1">
    <source>
        <dbReference type="SAM" id="Phobius"/>
    </source>
</evidence>